<feature type="region of interest" description="Disordered" evidence="1">
    <location>
        <begin position="1"/>
        <end position="174"/>
    </location>
</feature>
<gene>
    <name evidence="2" type="ORF">PC115_g4547</name>
    <name evidence="3" type="ORF">PC118_g1319</name>
</gene>
<proteinExistence type="predicted"/>
<protein>
    <submittedName>
        <fullName evidence="2">Uncharacterized protein</fullName>
    </submittedName>
</protein>
<dbReference type="VEuPathDB" id="FungiDB:PC110_g6013"/>
<comment type="caution">
    <text evidence="2">The sequence shown here is derived from an EMBL/GenBank/DDBJ whole genome shotgun (WGS) entry which is preliminary data.</text>
</comment>
<feature type="compositionally biased region" description="Acidic residues" evidence="1">
    <location>
        <begin position="156"/>
        <end position="174"/>
    </location>
</feature>
<accession>A0A8T1D7A7</accession>
<sequence>MSGDGSESAAAASGSLDQASSGHAIPTTSSPDHGSGSSASTSTPAPASKSASSGPRSPGGGAAQTPAKRPRSGSTSSDTRSFRTRKQPRAPPAEVGQGTETVDLPMREIYDDGGASVEIDDDGGVSGSGNRGSTGKTSAGYKVKQPSPHGFGFSSSDEDDAGDEGDDDLEDSEEAEIADMLLEEDTIHPLSLSLNRDRRPVADPTPLPLVILPVDLGGLPVGRAIQITTILGQVRQDLELDSRIRGIGQPSRWFW</sequence>
<dbReference type="EMBL" id="RCMI01000088">
    <property type="protein sequence ID" value="KAG2936788.1"/>
    <property type="molecule type" value="Genomic_DNA"/>
</dbReference>
<feature type="compositionally biased region" description="Low complexity" evidence="1">
    <location>
        <begin position="1"/>
        <end position="15"/>
    </location>
</feature>
<evidence type="ECO:0000313" key="4">
    <source>
        <dbReference type="Proteomes" id="UP000774804"/>
    </source>
</evidence>
<name>A0A8T1D7A7_9STRA</name>
<dbReference type="Proteomes" id="UP000774804">
    <property type="component" value="Unassembled WGS sequence"/>
</dbReference>
<evidence type="ECO:0000313" key="3">
    <source>
        <dbReference type="EMBL" id="KAG2998385.1"/>
    </source>
</evidence>
<evidence type="ECO:0000313" key="2">
    <source>
        <dbReference type="EMBL" id="KAG2936788.1"/>
    </source>
</evidence>
<dbReference type="EMBL" id="RCML01000016">
    <property type="protein sequence ID" value="KAG2998385.1"/>
    <property type="molecule type" value="Genomic_DNA"/>
</dbReference>
<dbReference type="Proteomes" id="UP000697107">
    <property type="component" value="Unassembled WGS sequence"/>
</dbReference>
<evidence type="ECO:0000256" key="1">
    <source>
        <dbReference type="SAM" id="MobiDB-lite"/>
    </source>
</evidence>
<feature type="compositionally biased region" description="Low complexity" evidence="1">
    <location>
        <begin position="26"/>
        <end position="56"/>
    </location>
</feature>
<organism evidence="2 4">
    <name type="scientific">Phytophthora cactorum</name>
    <dbReference type="NCBI Taxonomy" id="29920"/>
    <lineage>
        <taxon>Eukaryota</taxon>
        <taxon>Sar</taxon>
        <taxon>Stramenopiles</taxon>
        <taxon>Oomycota</taxon>
        <taxon>Peronosporomycetes</taxon>
        <taxon>Peronosporales</taxon>
        <taxon>Peronosporaceae</taxon>
        <taxon>Phytophthora</taxon>
    </lineage>
</organism>
<reference evidence="2" key="1">
    <citation type="submission" date="2018-10" db="EMBL/GenBank/DDBJ databases">
        <title>Effector identification in a new, highly contiguous assembly of the strawberry crown rot pathogen Phytophthora cactorum.</title>
        <authorList>
            <person name="Armitage A.D."/>
            <person name="Nellist C.F."/>
            <person name="Bates H."/>
            <person name="Vickerstaff R.J."/>
            <person name="Harrison R.J."/>
        </authorList>
    </citation>
    <scope>NUCLEOTIDE SEQUENCE</scope>
    <source>
        <strain evidence="2">4032</strain>
        <strain evidence="3">P415</strain>
    </source>
</reference>
<dbReference type="AlphaFoldDB" id="A0A8T1D7A7"/>